<keyword evidence="2" id="KW-0044">Antibiotic</keyword>
<dbReference type="Gene3D" id="3.30.160.320">
    <property type="match status" value="1"/>
</dbReference>
<name>A0A815BLV2_9BILA</name>
<dbReference type="AlphaFoldDB" id="A0A815BLV2"/>
<accession>A0A815BLV2</accession>
<sequence>MLPNEMILHICQYLRNTDILYSLFNLNNRFNAIINGFCYNLNLNNTTHKQFNCVLSNILSRIGSNIQSFVLNGNWTSFLSNKIDPIHFHLNLSLMFPNLHTLTLEYFTGEQLCTFLDEMQSPLKLVELNIKYLMDNRFNELLEQVLSVNNCQLRSITFDQNSIFLPLEIIDKTSLYPNIEELTVNLIDYEMLGNLFTLLVNIRRLHIKLGIAPSVSTASLKNVPTLIHLKDFQLYSIQMSWTFENIQDIMCKMPSLQRLALYLSTEDRRLVNKQDLATILPSSQIQMDLFILYHFSEPSIEIDTSLDTWPRDQISMTRLSDGSDQYALIHTVPFHGNSLVIPSILGKSMLPAWKYMQKVRNLRIRGELSSIDMLMIMQQLHRIETLKIDLNPDLEISIETQSIVLHLPQLKKLKVSGSCELFRILEAAPNLNDLSITFDCYNRIINDESLCKLLEKRIVRLEIFRLEHNQKIQLDLIIKKFTNLRHMVLSGSCELFRILEAAPNLNDLSITFDCYNRIINDESLCKLLEKRIVRLEIFRLEHNQKIQLDLIIKKFTNLRHMVLCISDSSADIDSLFLQGLEMWREEELIYLCLKGPLSQNRRSSVHQWFNDHSYLQIKSVIRDENLHTYIVGGHRSSCCLALNYVVCGLTVGSAVYKQYTSWSDVDTKQAFGTTCNSQFKSGFHDWEWKWSGKFSCPSLSPTVMGESTQYASRTGAIEHAVQDYVTKMTSAGLMKPEQLNT</sequence>
<dbReference type="SUPFAM" id="SSF52047">
    <property type="entry name" value="RNI-like"/>
    <property type="match status" value="1"/>
</dbReference>
<proteinExistence type="predicted"/>
<feature type="domain" description="F-box" evidence="3">
    <location>
        <begin position="1"/>
        <end position="46"/>
    </location>
</feature>
<comment type="caution">
    <text evidence="4">The sequence shown here is derived from an EMBL/GenBank/DDBJ whole genome shotgun (WGS) entry which is preliminary data.</text>
</comment>
<evidence type="ECO:0000259" key="3">
    <source>
        <dbReference type="PROSITE" id="PS50181"/>
    </source>
</evidence>
<dbReference type="InterPro" id="IPR024509">
    <property type="entry name" value="Anti-LPS_factor/Scygonadin"/>
</dbReference>
<evidence type="ECO:0000313" key="5">
    <source>
        <dbReference type="Proteomes" id="UP000663860"/>
    </source>
</evidence>
<keyword evidence="1" id="KW-0929">Antimicrobial</keyword>
<gene>
    <name evidence="4" type="ORF">IZO911_LOCUS32615</name>
</gene>
<organism evidence="4 5">
    <name type="scientific">Adineta steineri</name>
    <dbReference type="NCBI Taxonomy" id="433720"/>
    <lineage>
        <taxon>Eukaryota</taxon>
        <taxon>Metazoa</taxon>
        <taxon>Spiralia</taxon>
        <taxon>Gnathifera</taxon>
        <taxon>Rotifera</taxon>
        <taxon>Eurotatoria</taxon>
        <taxon>Bdelloidea</taxon>
        <taxon>Adinetida</taxon>
        <taxon>Adinetidae</taxon>
        <taxon>Adineta</taxon>
    </lineage>
</organism>
<dbReference type="EMBL" id="CAJNOE010000571">
    <property type="protein sequence ID" value="CAF1274533.1"/>
    <property type="molecule type" value="Genomic_DNA"/>
</dbReference>
<reference evidence="4" key="1">
    <citation type="submission" date="2021-02" db="EMBL/GenBank/DDBJ databases">
        <authorList>
            <person name="Nowell W R."/>
        </authorList>
    </citation>
    <scope>NUCLEOTIDE SEQUENCE</scope>
</reference>
<dbReference type="Pfam" id="PF11630">
    <property type="entry name" value="Anti-LPS-SCYG"/>
    <property type="match status" value="1"/>
</dbReference>
<dbReference type="Proteomes" id="UP000663860">
    <property type="component" value="Unassembled WGS sequence"/>
</dbReference>
<evidence type="ECO:0000256" key="2">
    <source>
        <dbReference type="ARBA" id="ARBA00023022"/>
    </source>
</evidence>
<dbReference type="GO" id="GO:0042742">
    <property type="term" value="P:defense response to bacterium"/>
    <property type="evidence" value="ECO:0007669"/>
    <property type="project" value="UniProtKB-KW"/>
</dbReference>
<evidence type="ECO:0000256" key="1">
    <source>
        <dbReference type="ARBA" id="ARBA00022529"/>
    </source>
</evidence>
<evidence type="ECO:0000313" key="4">
    <source>
        <dbReference type="EMBL" id="CAF1274533.1"/>
    </source>
</evidence>
<dbReference type="PROSITE" id="PS50181">
    <property type="entry name" value="FBOX"/>
    <property type="match status" value="1"/>
</dbReference>
<dbReference type="InterPro" id="IPR038539">
    <property type="entry name" value="Anti-LPS_factor/Scygonadin_sf"/>
</dbReference>
<dbReference type="InterPro" id="IPR001810">
    <property type="entry name" value="F-box_dom"/>
</dbReference>
<protein>
    <recommendedName>
        <fullName evidence="3">F-box domain-containing protein</fullName>
    </recommendedName>
</protein>